<feature type="domain" description="CHASE" evidence="8">
    <location>
        <begin position="110"/>
        <end position="200"/>
    </location>
</feature>
<dbReference type="InterPro" id="IPR000700">
    <property type="entry name" value="PAS-assoc_C"/>
</dbReference>
<dbReference type="NCBIfam" id="TIGR00254">
    <property type="entry name" value="GGDEF"/>
    <property type="match status" value="1"/>
</dbReference>
<feature type="domain" description="GGDEF" evidence="10">
    <location>
        <begin position="592"/>
        <end position="724"/>
    </location>
</feature>
<dbReference type="InterPro" id="IPR013655">
    <property type="entry name" value="PAS_fold_3"/>
</dbReference>
<keyword evidence="2 5" id="KW-0812">Transmembrane</keyword>
<dbReference type="InterPro" id="IPR000014">
    <property type="entry name" value="PAS"/>
</dbReference>
<dbReference type="InterPro" id="IPR042240">
    <property type="entry name" value="CHASE_sf"/>
</dbReference>
<evidence type="ECO:0000256" key="1">
    <source>
        <dbReference type="ARBA" id="ARBA00004370"/>
    </source>
</evidence>
<evidence type="ECO:0000256" key="5">
    <source>
        <dbReference type="SAM" id="Phobius"/>
    </source>
</evidence>
<comment type="caution">
    <text evidence="11">The sequence shown here is derived from an EMBL/GenBank/DDBJ whole genome shotgun (WGS) entry which is preliminary data.</text>
</comment>
<dbReference type="PANTHER" id="PTHR44757">
    <property type="entry name" value="DIGUANYLATE CYCLASE DGCP"/>
    <property type="match status" value="1"/>
</dbReference>
<keyword evidence="3 5" id="KW-1133">Transmembrane helix</keyword>
<keyword evidence="12" id="KW-1185">Reference proteome</keyword>
<organism evidence="11 12">
    <name type="scientific">Alkalimonas collagenimarina</name>
    <dbReference type="NCBI Taxonomy" id="400390"/>
    <lineage>
        <taxon>Bacteria</taxon>
        <taxon>Pseudomonadati</taxon>
        <taxon>Pseudomonadota</taxon>
        <taxon>Gammaproteobacteria</taxon>
        <taxon>Alkalimonas</taxon>
    </lineage>
</organism>
<dbReference type="NCBIfam" id="TIGR00229">
    <property type="entry name" value="sensory_box"/>
    <property type="match status" value="1"/>
</dbReference>
<dbReference type="Proteomes" id="UP001231616">
    <property type="component" value="Unassembled WGS sequence"/>
</dbReference>
<feature type="domain" description="PAS" evidence="6">
    <location>
        <begin position="435"/>
        <end position="480"/>
    </location>
</feature>
<comment type="subcellular location">
    <subcellularLocation>
        <location evidence="1">Membrane</location>
    </subcellularLocation>
</comment>
<dbReference type="PANTHER" id="PTHR44757:SF2">
    <property type="entry name" value="BIOFILM ARCHITECTURE MAINTENANCE PROTEIN MBAA"/>
    <property type="match status" value="1"/>
</dbReference>
<dbReference type="InterPro" id="IPR001633">
    <property type="entry name" value="EAL_dom"/>
</dbReference>
<dbReference type="CDD" id="cd01949">
    <property type="entry name" value="GGDEF"/>
    <property type="match status" value="1"/>
</dbReference>
<dbReference type="Pfam" id="PF08447">
    <property type="entry name" value="PAS_3"/>
    <property type="match status" value="1"/>
</dbReference>
<evidence type="ECO:0000259" key="9">
    <source>
        <dbReference type="PROSITE" id="PS50883"/>
    </source>
</evidence>
<dbReference type="SMART" id="SM00052">
    <property type="entry name" value="EAL"/>
    <property type="match status" value="1"/>
</dbReference>
<dbReference type="Gene3D" id="3.20.20.450">
    <property type="entry name" value="EAL domain"/>
    <property type="match status" value="1"/>
</dbReference>
<name>A0ABT9GUZ6_9GAMM</name>
<evidence type="ECO:0000259" key="8">
    <source>
        <dbReference type="PROSITE" id="PS50839"/>
    </source>
</evidence>
<dbReference type="InterPro" id="IPR006189">
    <property type="entry name" value="CHASE_dom"/>
</dbReference>
<dbReference type="InterPro" id="IPR001610">
    <property type="entry name" value="PAC"/>
</dbReference>
<feature type="domain" description="EAL" evidence="9">
    <location>
        <begin position="733"/>
        <end position="987"/>
    </location>
</feature>
<feature type="domain" description="PAC" evidence="7">
    <location>
        <begin position="385"/>
        <end position="438"/>
    </location>
</feature>
<feature type="transmembrane region" description="Helical" evidence="5">
    <location>
        <begin position="12"/>
        <end position="34"/>
    </location>
</feature>
<dbReference type="Pfam" id="PF13426">
    <property type="entry name" value="PAS_9"/>
    <property type="match status" value="1"/>
</dbReference>
<dbReference type="Gene3D" id="3.30.450.350">
    <property type="entry name" value="CHASE domain"/>
    <property type="match status" value="1"/>
</dbReference>
<dbReference type="EMBL" id="JAUZVZ010000002">
    <property type="protein sequence ID" value="MDP4534870.1"/>
    <property type="molecule type" value="Genomic_DNA"/>
</dbReference>
<keyword evidence="4 5" id="KW-0472">Membrane</keyword>
<dbReference type="SMART" id="SM00086">
    <property type="entry name" value="PAC"/>
    <property type="match status" value="2"/>
</dbReference>
<dbReference type="SUPFAM" id="SSF55785">
    <property type="entry name" value="PYP-like sensor domain (PAS domain)"/>
    <property type="match status" value="2"/>
</dbReference>
<dbReference type="InterPro" id="IPR035965">
    <property type="entry name" value="PAS-like_dom_sf"/>
</dbReference>
<sequence length="993" mass="112812">MKTLTELLNNKFHPLALSILGLGLLLNAAFVYYLDSHRQQQQDVALQQAAQAFFAQLQLRLERNFTAAYAIAAGLKQPQELTVDFNQYAAELLQFYPDIHAISLAPDGQVSAVFPLTGNESLLGFDMFSHPQQAKEARRAKEAKALRVNGPFPLVQGGMGVIGRLPLYLPTPTPNGNEFWGFINVTLQLEPLLNDIVSEFFPPNQYHYRLMRAEQDQLQQISNSGAVLDHAPEFIFSLPHNPWMLQLSHRSRWYHHSALWLEMSLGIISSLMLYSFALLFLLLRSQRGKLTVQVAERTSELNQALKRYHSFIKATNTGSWEYHKKQNTLQCSPEYFSMLGRDSKDYDQTGQDNLAEVWLHFLHPDDKANASQAFLNYLAQPDGMYEVQFRMQHANGSWLWILSRGRTLLNELGEPGDITVGTHIDITAQKQAELKLQLLEQLFEQSSEGMLITDPEQKILSINKAFSDITGYQADEVIGKKPSVLSSGKHDASFYQSMQLSIQRHGYWQGEIWNRRKNGSMLPEWLTITEIRDARGQLTHYVALFSDITTYKDDQRKLDFLAHFDPLTQLPNRTLLLDRTEQAIQHAKKLKTQLAVLFIDLDRFKKINDTLGHSAGDDVLVQVAQRLKKHCQSADTLCRLSSDEFMLLLPDTNQDSAGRLAEKVLQQLLNPYFVANETLTLSASIGIAIYPMDGQNFHELYKHADIAMFKAKEGGRNDYCFFTPDMQSQFNRSLQLENALRFAIERNQLHLVYQPQYSLHQQQLTGFEALLRWQHPELGFISPAEFIPLAEQAGMMQSIGEWVLISAIQQQKLWHQAGFNSLVMAINLSPIQFKQTDLLDIIQAHLQLARLDPSSIELEITESAMVEDAEQAIKTIQAMRQLGMRVAIDDFGTGYSSLSYLKRFKLNKLKIDQSFVRDLLTDKDDLAIVTAIIRMAQSLGLKTIAEGVETAEHQQLLATLGCDDIQGYHYGRPMLAESATDFLQQHLTPQAIP</sequence>
<evidence type="ECO:0000259" key="7">
    <source>
        <dbReference type="PROSITE" id="PS50113"/>
    </source>
</evidence>
<evidence type="ECO:0000259" key="6">
    <source>
        <dbReference type="PROSITE" id="PS50112"/>
    </source>
</evidence>
<dbReference type="RefSeq" id="WP_305892139.1">
    <property type="nucleotide sequence ID" value="NZ_JAUZVZ010000002.1"/>
</dbReference>
<dbReference type="SUPFAM" id="SSF55073">
    <property type="entry name" value="Nucleotide cyclase"/>
    <property type="match status" value="1"/>
</dbReference>
<dbReference type="SMART" id="SM00091">
    <property type="entry name" value="PAS"/>
    <property type="match status" value="2"/>
</dbReference>
<dbReference type="PROSITE" id="PS50113">
    <property type="entry name" value="PAC"/>
    <property type="match status" value="2"/>
</dbReference>
<dbReference type="Pfam" id="PF00990">
    <property type="entry name" value="GGDEF"/>
    <property type="match status" value="1"/>
</dbReference>
<feature type="transmembrane region" description="Helical" evidence="5">
    <location>
        <begin position="259"/>
        <end position="283"/>
    </location>
</feature>
<dbReference type="Pfam" id="PF03924">
    <property type="entry name" value="CHASE"/>
    <property type="match status" value="1"/>
</dbReference>
<evidence type="ECO:0000256" key="4">
    <source>
        <dbReference type="ARBA" id="ARBA00023136"/>
    </source>
</evidence>
<evidence type="ECO:0000256" key="2">
    <source>
        <dbReference type="ARBA" id="ARBA00022692"/>
    </source>
</evidence>
<dbReference type="CDD" id="cd01948">
    <property type="entry name" value="EAL"/>
    <property type="match status" value="1"/>
</dbReference>
<protein>
    <submittedName>
        <fullName evidence="11">EAL domain-containing protein</fullName>
    </submittedName>
</protein>
<dbReference type="Gene3D" id="3.30.450.20">
    <property type="entry name" value="PAS domain"/>
    <property type="match status" value="2"/>
</dbReference>
<dbReference type="PROSITE" id="PS50839">
    <property type="entry name" value="CHASE"/>
    <property type="match status" value="1"/>
</dbReference>
<dbReference type="InterPro" id="IPR035919">
    <property type="entry name" value="EAL_sf"/>
</dbReference>
<dbReference type="Gene3D" id="3.30.70.270">
    <property type="match status" value="1"/>
</dbReference>
<dbReference type="SMART" id="SM00267">
    <property type="entry name" value="GGDEF"/>
    <property type="match status" value="1"/>
</dbReference>
<evidence type="ECO:0000313" key="12">
    <source>
        <dbReference type="Proteomes" id="UP001231616"/>
    </source>
</evidence>
<evidence type="ECO:0000259" key="10">
    <source>
        <dbReference type="PROSITE" id="PS50887"/>
    </source>
</evidence>
<accession>A0ABT9GUZ6</accession>
<dbReference type="InterPro" id="IPR029787">
    <property type="entry name" value="Nucleotide_cyclase"/>
</dbReference>
<evidence type="ECO:0000313" key="11">
    <source>
        <dbReference type="EMBL" id="MDP4534870.1"/>
    </source>
</evidence>
<proteinExistence type="predicted"/>
<dbReference type="InterPro" id="IPR043128">
    <property type="entry name" value="Rev_trsase/Diguanyl_cyclase"/>
</dbReference>
<dbReference type="PROSITE" id="PS50887">
    <property type="entry name" value="GGDEF"/>
    <property type="match status" value="1"/>
</dbReference>
<feature type="domain" description="PAC" evidence="7">
    <location>
        <begin position="508"/>
        <end position="560"/>
    </location>
</feature>
<dbReference type="CDD" id="cd00130">
    <property type="entry name" value="PAS"/>
    <property type="match status" value="2"/>
</dbReference>
<dbReference type="InterPro" id="IPR000160">
    <property type="entry name" value="GGDEF_dom"/>
</dbReference>
<dbReference type="Pfam" id="PF00563">
    <property type="entry name" value="EAL"/>
    <property type="match status" value="1"/>
</dbReference>
<dbReference type="InterPro" id="IPR052155">
    <property type="entry name" value="Biofilm_reg_signaling"/>
</dbReference>
<dbReference type="PROSITE" id="PS50112">
    <property type="entry name" value="PAS"/>
    <property type="match status" value="1"/>
</dbReference>
<dbReference type="PROSITE" id="PS50883">
    <property type="entry name" value="EAL"/>
    <property type="match status" value="1"/>
</dbReference>
<evidence type="ECO:0000256" key="3">
    <source>
        <dbReference type="ARBA" id="ARBA00022989"/>
    </source>
</evidence>
<gene>
    <name evidence="11" type="ORF">Q3O60_01525</name>
</gene>
<dbReference type="SUPFAM" id="SSF141868">
    <property type="entry name" value="EAL domain-like"/>
    <property type="match status" value="1"/>
</dbReference>
<dbReference type="SMART" id="SM01079">
    <property type="entry name" value="CHASE"/>
    <property type="match status" value="1"/>
</dbReference>
<reference evidence="11 12" key="1">
    <citation type="submission" date="2023-08" db="EMBL/GenBank/DDBJ databases">
        <authorList>
            <person name="Joshi A."/>
            <person name="Thite S."/>
        </authorList>
    </citation>
    <scope>NUCLEOTIDE SEQUENCE [LARGE SCALE GENOMIC DNA]</scope>
    <source>
        <strain evidence="11 12">AC40</strain>
    </source>
</reference>